<dbReference type="PROSITE" id="PS51900">
    <property type="entry name" value="CB"/>
    <property type="match status" value="1"/>
</dbReference>
<evidence type="ECO:0000259" key="4">
    <source>
        <dbReference type="PROSITE" id="PS51898"/>
    </source>
</evidence>
<proteinExistence type="predicted"/>
<dbReference type="Pfam" id="PF00589">
    <property type="entry name" value="Phage_integrase"/>
    <property type="match status" value="1"/>
</dbReference>
<dbReference type="AlphaFoldDB" id="A0AA51UIG8"/>
<name>A0AA51UIG8_9EURY</name>
<evidence type="ECO:0000313" key="6">
    <source>
        <dbReference type="EMBL" id="WMW22732.1"/>
    </source>
</evidence>
<keyword evidence="1 3" id="KW-0238">DNA-binding</keyword>
<dbReference type="PANTHER" id="PTHR30349:SF87">
    <property type="entry name" value="TRANSPOSASE A"/>
    <property type="match status" value="1"/>
</dbReference>
<protein>
    <submittedName>
        <fullName evidence="6">Tyrosine-type recombinase/integrase</fullName>
    </submittedName>
</protein>
<dbReference type="InterPro" id="IPR050090">
    <property type="entry name" value="Tyrosine_recombinase_XerCD"/>
</dbReference>
<feature type="domain" description="Tyr recombinase" evidence="4">
    <location>
        <begin position="126"/>
        <end position="306"/>
    </location>
</feature>
<gene>
    <name evidence="6" type="ORF">RE476_02620</name>
</gene>
<dbReference type="InterPro" id="IPR002104">
    <property type="entry name" value="Integrase_catalytic"/>
</dbReference>
<evidence type="ECO:0000256" key="3">
    <source>
        <dbReference type="PROSITE-ProRule" id="PRU01248"/>
    </source>
</evidence>
<evidence type="ECO:0000256" key="2">
    <source>
        <dbReference type="ARBA" id="ARBA00023172"/>
    </source>
</evidence>
<dbReference type="SUPFAM" id="SSF56349">
    <property type="entry name" value="DNA breaking-rejoining enzymes"/>
    <property type="match status" value="1"/>
</dbReference>
<evidence type="ECO:0000256" key="1">
    <source>
        <dbReference type="ARBA" id="ARBA00023125"/>
    </source>
</evidence>
<dbReference type="GO" id="GO:0003677">
    <property type="term" value="F:DNA binding"/>
    <property type="evidence" value="ECO:0007669"/>
    <property type="project" value="UniProtKB-UniRule"/>
</dbReference>
<reference evidence="6" key="1">
    <citation type="submission" date="2023-08" db="EMBL/GenBank/DDBJ databases">
        <title>Methanolobus mangrovi sp. nov. and Methanolobus sediminis sp. nov, two novel methylotrophic methanogens isolated from mangrove sediments in China.</title>
        <authorList>
            <person name="Zhou J."/>
        </authorList>
    </citation>
    <scope>NUCLEOTIDE SEQUENCE</scope>
    <source>
        <strain evidence="6">FTZ2</strain>
    </source>
</reference>
<organism evidence="6 7">
    <name type="scientific">Methanolobus mangrovi</name>
    <dbReference type="NCBI Taxonomy" id="3072977"/>
    <lineage>
        <taxon>Archaea</taxon>
        <taxon>Methanobacteriati</taxon>
        <taxon>Methanobacteriota</taxon>
        <taxon>Stenosarchaea group</taxon>
        <taxon>Methanomicrobia</taxon>
        <taxon>Methanosarcinales</taxon>
        <taxon>Methanosarcinaceae</taxon>
        <taxon>Methanolobus</taxon>
    </lineage>
</organism>
<evidence type="ECO:0000313" key="7">
    <source>
        <dbReference type="Proteomes" id="UP001183006"/>
    </source>
</evidence>
<dbReference type="PROSITE" id="PS51898">
    <property type="entry name" value="TYR_RECOMBINASE"/>
    <property type="match status" value="1"/>
</dbReference>
<dbReference type="GeneID" id="84228999"/>
<dbReference type="RefSeq" id="WP_309308847.1">
    <property type="nucleotide sequence ID" value="NZ_CP133594.1"/>
</dbReference>
<dbReference type="GO" id="GO:0006310">
    <property type="term" value="P:DNA recombination"/>
    <property type="evidence" value="ECO:0007669"/>
    <property type="project" value="UniProtKB-KW"/>
</dbReference>
<dbReference type="InterPro" id="IPR013762">
    <property type="entry name" value="Integrase-like_cat_sf"/>
</dbReference>
<sequence length="402" mass="45885">MELYDYNKKIANAENLILNSPYSEKNKELIFEFVNVLYAEGISTARVLKYLSSLHNLSKWFNKPFPEITKTDVYKLVGDLERSDRSVWTKRDYRVVLKRFFRWMNNDKDPEITAWISTNVKQKDRKMPEELLTEEEVKKMLEVAEHPRDAAIVAVWYDSGGRVGENGTRSIKHIGFDQYGSYEIVKGKTGMRRVRLVMSTPYIAAWLSIHPMKNDPEAPLWVNIGRHSHGKPMKYDAIRMVLKRLAKKAGIKKRVYPHLFRHTRATELANHLTQAQMESHLGWIHGSDMPGTYIHLSGQQVDDAILSIYGLVKDEDRKPILTSVNCPRCKTMNGPTSDFCCSCGMALNASAATNIDDMQQLGMQLLLEIGAKDPKDVRELQGYLGKLKEVLSDNSSASISDE</sequence>
<keyword evidence="2" id="KW-0233">DNA recombination</keyword>
<feature type="domain" description="Core-binding (CB)" evidence="5">
    <location>
        <begin position="24"/>
        <end position="105"/>
    </location>
</feature>
<evidence type="ECO:0000259" key="5">
    <source>
        <dbReference type="PROSITE" id="PS51900"/>
    </source>
</evidence>
<dbReference type="EMBL" id="CP133594">
    <property type="protein sequence ID" value="WMW22732.1"/>
    <property type="molecule type" value="Genomic_DNA"/>
</dbReference>
<keyword evidence="7" id="KW-1185">Reference proteome</keyword>
<dbReference type="Gene3D" id="1.10.443.10">
    <property type="entry name" value="Intergrase catalytic core"/>
    <property type="match status" value="1"/>
</dbReference>
<accession>A0AA51UIG8</accession>
<dbReference type="InterPro" id="IPR044068">
    <property type="entry name" value="CB"/>
</dbReference>
<dbReference type="Proteomes" id="UP001183006">
    <property type="component" value="Chromosome"/>
</dbReference>
<dbReference type="InterPro" id="IPR011010">
    <property type="entry name" value="DNA_brk_join_enz"/>
</dbReference>
<dbReference type="PANTHER" id="PTHR30349">
    <property type="entry name" value="PHAGE INTEGRASE-RELATED"/>
    <property type="match status" value="1"/>
</dbReference>
<dbReference type="GO" id="GO:0015074">
    <property type="term" value="P:DNA integration"/>
    <property type="evidence" value="ECO:0007669"/>
    <property type="project" value="InterPro"/>
</dbReference>
<dbReference type="KEGG" id="mmav:RE476_02620"/>